<dbReference type="GO" id="GO:0005886">
    <property type="term" value="C:plasma membrane"/>
    <property type="evidence" value="ECO:0007669"/>
    <property type="project" value="UniProtKB-SubCell"/>
</dbReference>
<dbReference type="PANTHER" id="PTHR36115:SF6">
    <property type="entry name" value="PROLINE-RICH ANTIGEN HOMOLOG"/>
    <property type="match status" value="1"/>
</dbReference>
<keyword evidence="4 6" id="KW-1133">Transmembrane helix</keyword>
<protein>
    <submittedName>
        <fullName evidence="8">RDD family protein</fullName>
    </submittedName>
</protein>
<dbReference type="PANTHER" id="PTHR36115">
    <property type="entry name" value="PROLINE-RICH ANTIGEN HOMOLOG-RELATED"/>
    <property type="match status" value="1"/>
</dbReference>
<dbReference type="EMBL" id="DXEU01000025">
    <property type="protein sequence ID" value="HIX51452.1"/>
    <property type="molecule type" value="Genomic_DNA"/>
</dbReference>
<name>A0A9D1W402_9FIRM</name>
<feature type="transmembrane region" description="Helical" evidence="6">
    <location>
        <begin position="108"/>
        <end position="128"/>
    </location>
</feature>
<accession>A0A9D1W402</accession>
<reference evidence="8" key="2">
    <citation type="submission" date="2021-04" db="EMBL/GenBank/DDBJ databases">
        <authorList>
            <person name="Gilroy R."/>
        </authorList>
    </citation>
    <scope>NUCLEOTIDE SEQUENCE</scope>
    <source>
        <strain evidence="8">ChiGjej4B4-12881</strain>
    </source>
</reference>
<evidence type="ECO:0000256" key="6">
    <source>
        <dbReference type="SAM" id="Phobius"/>
    </source>
</evidence>
<proteinExistence type="predicted"/>
<dbReference type="InterPro" id="IPR051791">
    <property type="entry name" value="Pra-immunoreactive"/>
</dbReference>
<evidence type="ECO:0000256" key="3">
    <source>
        <dbReference type="ARBA" id="ARBA00022692"/>
    </source>
</evidence>
<feature type="transmembrane region" description="Helical" evidence="6">
    <location>
        <begin position="12"/>
        <end position="32"/>
    </location>
</feature>
<evidence type="ECO:0000313" key="9">
    <source>
        <dbReference type="Proteomes" id="UP000886780"/>
    </source>
</evidence>
<evidence type="ECO:0000313" key="8">
    <source>
        <dbReference type="EMBL" id="HIX51452.1"/>
    </source>
</evidence>
<evidence type="ECO:0000256" key="1">
    <source>
        <dbReference type="ARBA" id="ARBA00004651"/>
    </source>
</evidence>
<dbReference type="Proteomes" id="UP000886780">
    <property type="component" value="Unassembled WGS sequence"/>
</dbReference>
<reference evidence="8" key="1">
    <citation type="journal article" date="2021" name="PeerJ">
        <title>Extensive microbial diversity within the chicken gut microbiome revealed by metagenomics and culture.</title>
        <authorList>
            <person name="Gilroy R."/>
            <person name="Ravi A."/>
            <person name="Getino M."/>
            <person name="Pursley I."/>
            <person name="Horton D.L."/>
            <person name="Alikhan N.F."/>
            <person name="Baker D."/>
            <person name="Gharbi K."/>
            <person name="Hall N."/>
            <person name="Watson M."/>
            <person name="Adriaenssens E.M."/>
            <person name="Foster-Nyarko E."/>
            <person name="Jarju S."/>
            <person name="Secka A."/>
            <person name="Antonio M."/>
            <person name="Oren A."/>
            <person name="Chaudhuri R.R."/>
            <person name="La Ragione R."/>
            <person name="Hildebrand F."/>
            <person name="Pallen M.J."/>
        </authorList>
    </citation>
    <scope>NUCLEOTIDE SEQUENCE</scope>
    <source>
        <strain evidence="8">ChiGjej4B4-12881</strain>
    </source>
</reference>
<evidence type="ECO:0000256" key="2">
    <source>
        <dbReference type="ARBA" id="ARBA00022475"/>
    </source>
</evidence>
<dbReference type="InterPro" id="IPR010432">
    <property type="entry name" value="RDD"/>
</dbReference>
<feature type="transmembrane region" description="Helical" evidence="6">
    <location>
        <begin position="52"/>
        <end position="76"/>
    </location>
</feature>
<keyword evidence="2" id="KW-1003">Cell membrane</keyword>
<feature type="domain" description="RDD" evidence="7">
    <location>
        <begin position="4"/>
        <end position="170"/>
    </location>
</feature>
<gene>
    <name evidence="8" type="ORF">IAA28_01450</name>
</gene>
<dbReference type="Pfam" id="PF06271">
    <property type="entry name" value="RDD"/>
    <property type="match status" value="1"/>
</dbReference>
<organism evidence="8 9">
    <name type="scientific">Candidatus Lachnoclostridium stercoripullorum</name>
    <dbReference type="NCBI Taxonomy" id="2838635"/>
    <lineage>
        <taxon>Bacteria</taxon>
        <taxon>Bacillati</taxon>
        <taxon>Bacillota</taxon>
        <taxon>Clostridia</taxon>
        <taxon>Lachnospirales</taxon>
        <taxon>Lachnospiraceae</taxon>
    </lineage>
</organism>
<sequence length="177" mass="18830">MENLAGLGRRFFAYLVDWYIGALVTAFPVSAVSMKLFETVKNQNLLTFPAPWGLVAGGLGLAAAVLYYAAVPILVWRGQTLGKRWMKIKIADSSGGEASAGQLIIRQLAGIIILEGSLVSASTIWHQLVTILTGVNVVTALMYAGMAVSLVSAVLTLAGRRRAIHDRISGTVVVSCK</sequence>
<evidence type="ECO:0000256" key="5">
    <source>
        <dbReference type="ARBA" id="ARBA00023136"/>
    </source>
</evidence>
<dbReference type="AlphaFoldDB" id="A0A9D1W402"/>
<evidence type="ECO:0000259" key="7">
    <source>
        <dbReference type="Pfam" id="PF06271"/>
    </source>
</evidence>
<keyword evidence="3 6" id="KW-0812">Transmembrane</keyword>
<evidence type="ECO:0000256" key="4">
    <source>
        <dbReference type="ARBA" id="ARBA00022989"/>
    </source>
</evidence>
<keyword evidence="5 6" id="KW-0472">Membrane</keyword>
<comment type="subcellular location">
    <subcellularLocation>
        <location evidence="1">Cell membrane</location>
        <topology evidence="1">Multi-pass membrane protein</topology>
    </subcellularLocation>
</comment>
<comment type="caution">
    <text evidence="8">The sequence shown here is derived from an EMBL/GenBank/DDBJ whole genome shotgun (WGS) entry which is preliminary data.</text>
</comment>
<feature type="transmembrane region" description="Helical" evidence="6">
    <location>
        <begin position="140"/>
        <end position="159"/>
    </location>
</feature>